<dbReference type="KEGG" id="hcm:HCD_06560"/>
<sequence>MSLEYQLELFMKKKTTNLNDIDKYVIYSIQTEATTQETMVFTRLSHSYGEYSACPFYQPLSMKLD</sequence>
<reference evidence="1 2" key="1">
    <citation type="journal article" date="2013" name="PLoS ONE">
        <title>Sequence Divergence and Conservation in Genomes ofHelicobacter cetorum Strains from a Dolphin and a Whale.</title>
        <authorList>
            <person name="Kersulyte D."/>
            <person name="Rossi M."/>
            <person name="Berg D.E."/>
        </authorList>
    </citation>
    <scope>NUCLEOTIDE SEQUENCE [LARGE SCALE GENOMIC DNA]</scope>
    <source>
        <strain evidence="1 2">MIT 99-5656</strain>
    </source>
</reference>
<organism evidence="1 2">
    <name type="scientific">Helicobacter cetorum (strain ATCC BAA-540 / CCUG 52418 / MIT 99-5656)</name>
    <dbReference type="NCBI Taxonomy" id="1163745"/>
    <lineage>
        <taxon>Bacteria</taxon>
        <taxon>Pseudomonadati</taxon>
        <taxon>Campylobacterota</taxon>
        <taxon>Epsilonproteobacteria</taxon>
        <taxon>Campylobacterales</taxon>
        <taxon>Helicobacteraceae</taxon>
        <taxon>Helicobacter</taxon>
    </lineage>
</organism>
<dbReference type="Proteomes" id="UP000005013">
    <property type="component" value="Chromosome"/>
</dbReference>
<protein>
    <submittedName>
        <fullName evidence="1">Uncharacterized protein</fullName>
    </submittedName>
</protein>
<dbReference type="AlphaFoldDB" id="I0ETP5"/>
<gene>
    <name evidence="1" type="ordered locus">HCD_06560</name>
</gene>
<dbReference type="EMBL" id="CP003481">
    <property type="protein sequence ID" value="AFI06314.1"/>
    <property type="molecule type" value="Genomic_DNA"/>
</dbReference>
<dbReference type="HOGENOM" id="CLU_2843818_0_0_7"/>
<evidence type="ECO:0000313" key="2">
    <source>
        <dbReference type="Proteomes" id="UP000005013"/>
    </source>
</evidence>
<keyword evidence="2" id="KW-1185">Reference proteome</keyword>
<name>I0ETP5_HELCM</name>
<dbReference type="STRING" id="1163745.HCD_06560"/>
<proteinExistence type="predicted"/>
<evidence type="ECO:0000313" key="1">
    <source>
        <dbReference type="EMBL" id="AFI06314.1"/>
    </source>
</evidence>
<accession>I0ETP5</accession>